<dbReference type="CDD" id="cd06558">
    <property type="entry name" value="crotonase-like"/>
    <property type="match status" value="1"/>
</dbReference>
<name>A0ABV7AIM4_9RHOB</name>
<dbReference type="SUPFAM" id="SSF52096">
    <property type="entry name" value="ClpP/crotonase"/>
    <property type="match status" value="1"/>
</dbReference>
<evidence type="ECO:0000256" key="1">
    <source>
        <dbReference type="ARBA" id="ARBA00005254"/>
    </source>
</evidence>
<keyword evidence="4" id="KW-1185">Reference proteome</keyword>
<evidence type="ECO:0000313" key="4">
    <source>
        <dbReference type="Proteomes" id="UP001595443"/>
    </source>
</evidence>
<accession>A0ABV7AIM4</accession>
<gene>
    <name evidence="3" type="ORF">ACFOES_14065</name>
</gene>
<dbReference type="RefSeq" id="WP_377833936.1">
    <property type="nucleotide sequence ID" value="NZ_JBHRSK010000011.1"/>
</dbReference>
<comment type="caution">
    <text evidence="3">The sequence shown here is derived from an EMBL/GenBank/DDBJ whole genome shotgun (WGS) entry which is preliminary data.</text>
</comment>
<dbReference type="InterPro" id="IPR029045">
    <property type="entry name" value="ClpP/crotonase-like_dom_sf"/>
</dbReference>
<dbReference type="PANTHER" id="PTHR11941:SF54">
    <property type="entry name" value="ENOYL-COA HYDRATASE, MITOCHONDRIAL"/>
    <property type="match status" value="1"/>
</dbReference>
<sequence length="255" mass="27249">MSQLHLHLNGPLAELRLDNPAKMNAFTVAMLRQLEGHCDLIDNRPEVRAVLVTAEGPKAFCTGADIGAWGGLSPAEFSRHWVRDGHRIFDRLARLSKPTIAVLQGHAFGGGLELAAACDLRVMAPKATLALPEAGVGIVPGWSGTQRLARLIPEPVLKEMALFGRRIGAERAHALGFVAEVSETPREVAEEIAARLAKTSPRATEVAKYMIHAAVGEDRGAMVEALGSGMIAASDDRAEGVAAFLEKRKPEFPGT</sequence>
<dbReference type="Proteomes" id="UP001595443">
    <property type="component" value="Unassembled WGS sequence"/>
</dbReference>
<evidence type="ECO:0000313" key="3">
    <source>
        <dbReference type="EMBL" id="MFC2969226.1"/>
    </source>
</evidence>
<protein>
    <submittedName>
        <fullName evidence="3">Enoyl-CoA hydratase/isomerase family protein</fullName>
    </submittedName>
</protein>
<dbReference type="Gene3D" id="3.90.226.10">
    <property type="entry name" value="2-enoyl-CoA Hydratase, Chain A, domain 1"/>
    <property type="match status" value="1"/>
</dbReference>
<dbReference type="EMBL" id="JBHRSK010000011">
    <property type="protein sequence ID" value="MFC2969226.1"/>
    <property type="molecule type" value="Genomic_DNA"/>
</dbReference>
<dbReference type="Pfam" id="PF00378">
    <property type="entry name" value="ECH_1"/>
    <property type="match status" value="1"/>
</dbReference>
<evidence type="ECO:0000256" key="2">
    <source>
        <dbReference type="ARBA" id="ARBA00023239"/>
    </source>
</evidence>
<dbReference type="InterPro" id="IPR014748">
    <property type="entry name" value="Enoyl-CoA_hydra_C"/>
</dbReference>
<organism evidence="3 4">
    <name type="scientific">Acidimangrovimonas pyrenivorans</name>
    <dbReference type="NCBI Taxonomy" id="2030798"/>
    <lineage>
        <taxon>Bacteria</taxon>
        <taxon>Pseudomonadati</taxon>
        <taxon>Pseudomonadota</taxon>
        <taxon>Alphaproteobacteria</taxon>
        <taxon>Rhodobacterales</taxon>
        <taxon>Paracoccaceae</taxon>
        <taxon>Acidimangrovimonas</taxon>
    </lineage>
</organism>
<keyword evidence="2" id="KW-0456">Lyase</keyword>
<proteinExistence type="inferred from homology"/>
<dbReference type="PANTHER" id="PTHR11941">
    <property type="entry name" value="ENOYL-COA HYDRATASE-RELATED"/>
    <property type="match status" value="1"/>
</dbReference>
<reference evidence="4" key="1">
    <citation type="journal article" date="2019" name="Int. J. Syst. Evol. Microbiol.">
        <title>The Global Catalogue of Microorganisms (GCM) 10K type strain sequencing project: providing services to taxonomists for standard genome sequencing and annotation.</title>
        <authorList>
            <consortium name="The Broad Institute Genomics Platform"/>
            <consortium name="The Broad Institute Genome Sequencing Center for Infectious Disease"/>
            <person name="Wu L."/>
            <person name="Ma J."/>
        </authorList>
    </citation>
    <scope>NUCLEOTIDE SEQUENCE [LARGE SCALE GENOMIC DNA]</scope>
    <source>
        <strain evidence="4">KCTC 62192</strain>
    </source>
</reference>
<comment type="similarity">
    <text evidence="1">Belongs to the enoyl-CoA hydratase/isomerase family.</text>
</comment>
<dbReference type="InterPro" id="IPR001753">
    <property type="entry name" value="Enoyl-CoA_hydra/iso"/>
</dbReference>
<dbReference type="Gene3D" id="1.10.12.10">
    <property type="entry name" value="Lyase 2-enoyl-coa Hydratase, Chain A, domain 2"/>
    <property type="match status" value="1"/>
</dbReference>